<feature type="compositionally biased region" description="Basic and acidic residues" evidence="1">
    <location>
        <begin position="436"/>
        <end position="458"/>
    </location>
</feature>
<dbReference type="NCBIfam" id="NF033594">
    <property type="entry name" value="transpos_ISNCY_2"/>
    <property type="match status" value="1"/>
</dbReference>
<dbReference type="InterPro" id="IPR001584">
    <property type="entry name" value="Integrase_cat-core"/>
</dbReference>
<dbReference type="Proteomes" id="UP001297600">
    <property type="component" value="Unassembled WGS sequence"/>
</dbReference>
<keyword evidence="4" id="KW-1185">Reference proteome</keyword>
<dbReference type="PANTHER" id="PTHR35004">
    <property type="entry name" value="TRANSPOSASE RV3428C-RELATED"/>
    <property type="match status" value="1"/>
</dbReference>
<dbReference type="Gene3D" id="3.30.420.10">
    <property type="entry name" value="Ribonuclease H-like superfamily/Ribonuclease H"/>
    <property type="match status" value="1"/>
</dbReference>
<gene>
    <name evidence="3" type="ORF">MAF45_01495</name>
</gene>
<dbReference type="Pfam" id="PF13565">
    <property type="entry name" value="HTH_32"/>
    <property type="match status" value="1"/>
</dbReference>
<dbReference type="InterPro" id="IPR036397">
    <property type="entry name" value="RNaseH_sf"/>
</dbReference>
<dbReference type="EMBL" id="JAKNCT010000001">
    <property type="protein sequence ID" value="MCG5030130.1"/>
    <property type="molecule type" value="Genomic_DNA"/>
</dbReference>
<organism evidence="3 4">
    <name type="scientific">Mesosutterella porci</name>
    <dbReference type="NCBI Taxonomy" id="2915351"/>
    <lineage>
        <taxon>Bacteria</taxon>
        <taxon>Pseudomonadati</taxon>
        <taxon>Pseudomonadota</taxon>
        <taxon>Betaproteobacteria</taxon>
        <taxon>Burkholderiales</taxon>
        <taxon>Sutterellaceae</taxon>
        <taxon>Mesosutterella</taxon>
    </lineage>
</organism>
<reference evidence="3 4" key="1">
    <citation type="submission" date="2022-02" db="EMBL/GenBank/DDBJ databases">
        <title>Mesosutterella porci, a novel member of the family Sutterellaceae from pig feces.</title>
        <authorList>
            <person name="Wylensek D."/>
            <person name="Clavel T."/>
        </authorList>
    </citation>
    <scope>NUCLEOTIDE SEQUENCE [LARGE SCALE GENOMIC DNA]</scope>
    <source>
        <strain evidence="4">oilRF-744-wt-GAM-9</strain>
    </source>
</reference>
<proteinExistence type="predicted"/>
<evidence type="ECO:0000259" key="2">
    <source>
        <dbReference type="PROSITE" id="PS50994"/>
    </source>
</evidence>
<protein>
    <submittedName>
        <fullName evidence="3">ISNCY family transposase</fullName>
    </submittedName>
</protein>
<name>A0ABS9MND2_9BURK</name>
<feature type="region of interest" description="Disordered" evidence="1">
    <location>
        <begin position="436"/>
        <end position="464"/>
    </location>
</feature>
<evidence type="ECO:0000313" key="4">
    <source>
        <dbReference type="Proteomes" id="UP001297600"/>
    </source>
</evidence>
<dbReference type="SUPFAM" id="SSF46689">
    <property type="entry name" value="Homeodomain-like"/>
    <property type="match status" value="1"/>
</dbReference>
<dbReference type="PANTHER" id="PTHR35004:SF7">
    <property type="entry name" value="INTEGRASE PROTEIN"/>
    <property type="match status" value="1"/>
</dbReference>
<feature type="domain" description="Integrase catalytic" evidence="2">
    <location>
        <begin position="137"/>
        <end position="314"/>
    </location>
</feature>
<dbReference type="InterPro" id="IPR047797">
    <property type="entry name" value="ISNCY_transpos"/>
</dbReference>
<feature type="region of interest" description="Disordered" evidence="1">
    <location>
        <begin position="54"/>
        <end position="73"/>
    </location>
</feature>
<dbReference type="RefSeq" id="WP_237977782.1">
    <property type="nucleotide sequence ID" value="NZ_JAKNCT010000001.1"/>
</dbReference>
<sequence>MKNSLPEKVPGSKISAEEIFGQVVYGLLSPPEAAKAMKLSVRQFYRRLAAWKSGEASEPPHGNKGRPPKNRLPGDVRLKIIELAATKYQDFPPTLLAQYLGRHEGIKVSKETVRKILRELSPQASEQSLRSAGHFLRRRRSRFGELVQIDGSPHRWFGSSQEECALIAFIDDATGRITAAGFFPTETATGYMTVLPQHIRAYGIPLALYSDRHGIFRAVAHERAKNDGGTQFQRVCDRLQIEQIFAQSPQAKGRIELLFQTLQERWPHEFRVLGIKDQGTANQRMDELIRDFNQRFGIDPRESQSANCAVDEESMPEIERICAWWHERVLSKSLSVSFGGSILQVKNAGDRKFELVGKKICVVEYQDGRAPEMVYRDGQGKEHLLCFEARKRKTLERAEYFESSKTVNACLDRILEKEGDRPNGFVTKMNREIAEAKQRRQWRKERDQKARELEENMKQRKNRS</sequence>
<accession>A0ABS9MND2</accession>
<evidence type="ECO:0000313" key="3">
    <source>
        <dbReference type="EMBL" id="MCG5030130.1"/>
    </source>
</evidence>
<dbReference type="InterPro" id="IPR012337">
    <property type="entry name" value="RNaseH-like_sf"/>
</dbReference>
<dbReference type="InterPro" id="IPR009057">
    <property type="entry name" value="Homeodomain-like_sf"/>
</dbReference>
<comment type="caution">
    <text evidence="3">The sequence shown here is derived from an EMBL/GenBank/DDBJ whole genome shotgun (WGS) entry which is preliminary data.</text>
</comment>
<evidence type="ECO:0000256" key="1">
    <source>
        <dbReference type="SAM" id="MobiDB-lite"/>
    </source>
</evidence>
<dbReference type="PROSITE" id="PS50994">
    <property type="entry name" value="INTEGRASE"/>
    <property type="match status" value="1"/>
</dbReference>
<dbReference type="SUPFAM" id="SSF53098">
    <property type="entry name" value="Ribonuclease H-like"/>
    <property type="match status" value="1"/>
</dbReference>